<evidence type="ECO:0000313" key="1">
    <source>
        <dbReference type="EMBL" id="MDR9895287.1"/>
    </source>
</evidence>
<dbReference type="AlphaFoldDB" id="A0AAP5I818"/>
<gene>
    <name evidence="1" type="ORF">G7B40_012020</name>
</gene>
<proteinExistence type="predicted"/>
<evidence type="ECO:0000313" key="2">
    <source>
        <dbReference type="Proteomes" id="UP000667802"/>
    </source>
</evidence>
<organism evidence="1 2">
    <name type="scientific">Aetokthonos hydrillicola Thurmond2011</name>
    <dbReference type="NCBI Taxonomy" id="2712845"/>
    <lineage>
        <taxon>Bacteria</taxon>
        <taxon>Bacillati</taxon>
        <taxon>Cyanobacteriota</taxon>
        <taxon>Cyanophyceae</taxon>
        <taxon>Nostocales</taxon>
        <taxon>Hapalosiphonaceae</taxon>
        <taxon>Aetokthonos</taxon>
    </lineage>
</organism>
<sequence>MTTTDGTAVEINPDAITEIVKVQEEKPGFLFMPGTDAEYEIHMNDNSRVRVDQSEHDKLKQAD</sequence>
<dbReference type="RefSeq" id="WP_310833789.1">
    <property type="nucleotide sequence ID" value="NZ_CAWQFN010000815.1"/>
</dbReference>
<keyword evidence="2" id="KW-1185">Reference proteome</keyword>
<protein>
    <submittedName>
        <fullName evidence="1">Uncharacterized protein</fullName>
    </submittedName>
</protein>
<dbReference type="Proteomes" id="UP000667802">
    <property type="component" value="Unassembled WGS sequence"/>
</dbReference>
<accession>A0AAP5I818</accession>
<reference evidence="2" key="1">
    <citation type="journal article" date="2021" name="Science">
        <title>Hunting the eagle killer: A cyanobacterial neurotoxin causes vacuolar myelinopathy.</title>
        <authorList>
            <person name="Breinlinger S."/>
            <person name="Phillips T.J."/>
            <person name="Haram B.N."/>
            <person name="Mares J."/>
            <person name="Martinez Yerena J.A."/>
            <person name="Hrouzek P."/>
            <person name="Sobotka R."/>
            <person name="Henderson W.M."/>
            <person name="Schmieder P."/>
            <person name="Williams S.M."/>
            <person name="Lauderdale J.D."/>
            <person name="Wilde H.D."/>
            <person name="Gerrin W."/>
            <person name="Kust A."/>
            <person name="Washington J.W."/>
            <person name="Wagner C."/>
            <person name="Geier B."/>
            <person name="Liebeke M."/>
            <person name="Enke H."/>
            <person name="Niedermeyer T.H.J."/>
            <person name="Wilde S.B."/>
        </authorList>
    </citation>
    <scope>NUCLEOTIDE SEQUENCE [LARGE SCALE GENOMIC DNA]</scope>
    <source>
        <strain evidence="2">Thurmond2011</strain>
    </source>
</reference>
<dbReference type="EMBL" id="JAALHA020000004">
    <property type="protein sequence ID" value="MDR9895287.1"/>
    <property type="molecule type" value="Genomic_DNA"/>
</dbReference>
<comment type="caution">
    <text evidence="1">The sequence shown here is derived from an EMBL/GenBank/DDBJ whole genome shotgun (WGS) entry which is preliminary data.</text>
</comment>
<name>A0AAP5I818_9CYAN</name>